<organism evidence="9 10">
    <name type="scientific">Armillaria borealis</name>
    <dbReference type="NCBI Taxonomy" id="47425"/>
    <lineage>
        <taxon>Eukaryota</taxon>
        <taxon>Fungi</taxon>
        <taxon>Dikarya</taxon>
        <taxon>Basidiomycota</taxon>
        <taxon>Agaricomycotina</taxon>
        <taxon>Agaricomycetes</taxon>
        <taxon>Agaricomycetidae</taxon>
        <taxon>Agaricales</taxon>
        <taxon>Marasmiineae</taxon>
        <taxon>Physalacriaceae</taxon>
        <taxon>Armillaria</taxon>
    </lineage>
</organism>
<name>A0AA39J830_9AGAR</name>
<dbReference type="SUPFAM" id="SSF48264">
    <property type="entry name" value="Cytochrome P450"/>
    <property type="match status" value="1"/>
</dbReference>
<keyword evidence="6 8" id="KW-0408">Iron</keyword>
<evidence type="ECO:0000256" key="6">
    <source>
        <dbReference type="ARBA" id="ARBA00023004"/>
    </source>
</evidence>
<evidence type="ECO:0000256" key="8">
    <source>
        <dbReference type="RuleBase" id="RU000461"/>
    </source>
</evidence>
<dbReference type="GO" id="GO:0016705">
    <property type="term" value="F:oxidoreductase activity, acting on paired donors, with incorporation or reduction of molecular oxygen"/>
    <property type="evidence" value="ECO:0007669"/>
    <property type="project" value="InterPro"/>
</dbReference>
<dbReference type="GO" id="GO:0020037">
    <property type="term" value="F:heme binding"/>
    <property type="evidence" value="ECO:0007669"/>
    <property type="project" value="InterPro"/>
</dbReference>
<dbReference type="InterPro" id="IPR050364">
    <property type="entry name" value="Cytochrome_P450_fung"/>
</dbReference>
<dbReference type="AlphaFoldDB" id="A0AA39J830"/>
<comment type="cofactor">
    <cofactor evidence="1">
        <name>heme</name>
        <dbReference type="ChEBI" id="CHEBI:30413"/>
    </cofactor>
</comment>
<dbReference type="GO" id="GO:0004497">
    <property type="term" value="F:monooxygenase activity"/>
    <property type="evidence" value="ECO:0007669"/>
    <property type="project" value="UniProtKB-KW"/>
</dbReference>
<proteinExistence type="inferred from homology"/>
<dbReference type="PANTHER" id="PTHR46300">
    <property type="entry name" value="P450, PUTATIVE (EUROFUNG)-RELATED-RELATED"/>
    <property type="match status" value="1"/>
</dbReference>
<keyword evidence="3 8" id="KW-0349">Heme</keyword>
<comment type="similarity">
    <text evidence="2 8">Belongs to the cytochrome P450 family.</text>
</comment>
<dbReference type="Gene3D" id="1.10.630.10">
    <property type="entry name" value="Cytochrome P450"/>
    <property type="match status" value="1"/>
</dbReference>
<gene>
    <name evidence="9" type="ORF">EV421DRAFT_1110834</name>
</gene>
<keyword evidence="10" id="KW-1185">Reference proteome</keyword>
<sequence length="114" mass="12902">MLHDPAVYDQPFEFKPERFLRTENKEPEPDPYKSVFGFGRRICPGRVLADASIFISCAMVLSVFNISKYSANGVTFEPDMGHTAGTISHPTPFKCTIKARSEKALELINEERFD</sequence>
<evidence type="ECO:0000256" key="5">
    <source>
        <dbReference type="ARBA" id="ARBA00023002"/>
    </source>
</evidence>
<keyword evidence="5 8" id="KW-0560">Oxidoreductase</keyword>
<dbReference type="PANTHER" id="PTHR46300:SF7">
    <property type="entry name" value="P450, PUTATIVE (EUROFUNG)-RELATED"/>
    <property type="match status" value="1"/>
</dbReference>
<dbReference type="InterPro" id="IPR036396">
    <property type="entry name" value="Cyt_P450_sf"/>
</dbReference>
<dbReference type="PROSITE" id="PS00086">
    <property type="entry name" value="CYTOCHROME_P450"/>
    <property type="match status" value="1"/>
</dbReference>
<dbReference type="EMBL" id="JAUEPT010000054">
    <property type="protein sequence ID" value="KAK0436539.1"/>
    <property type="molecule type" value="Genomic_DNA"/>
</dbReference>
<dbReference type="InterPro" id="IPR017972">
    <property type="entry name" value="Cyt_P450_CS"/>
</dbReference>
<dbReference type="Proteomes" id="UP001175226">
    <property type="component" value="Unassembled WGS sequence"/>
</dbReference>
<evidence type="ECO:0000256" key="1">
    <source>
        <dbReference type="ARBA" id="ARBA00001971"/>
    </source>
</evidence>
<keyword evidence="4 8" id="KW-0479">Metal-binding</keyword>
<evidence type="ECO:0000256" key="2">
    <source>
        <dbReference type="ARBA" id="ARBA00010617"/>
    </source>
</evidence>
<evidence type="ECO:0000256" key="7">
    <source>
        <dbReference type="ARBA" id="ARBA00023033"/>
    </source>
</evidence>
<protein>
    <submittedName>
        <fullName evidence="9">Cytochrome P450</fullName>
    </submittedName>
</protein>
<reference evidence="9" key="1">
    <citation type="submission" date="2023-06" db="EMBL/GenBank/DDBJ databases">
        <authorList>
            <consortium name="Lawrence Berkeley National Laboratory"/>
            <person name="Ahrendt S."/>
            <person name="Sahu N."/>
            <person name="Indic B."/>
            <person name="Wong-Bajracharya J."/>
            <person name="Merenyi Z."/>
            <person name="Ke H.-M."/>
            <person name="Monk M."/>
            <person name="Kocsube S."/>
            <person name="Drula E."/>
            <person name="Lipzen A."/>
            <person name="Balint B."/>
            <person name="Henrissat B."/>
            <person name="Andreopoulos B."/>
            <person name="Martin F.M."/>
            <person name="Harder C.B."/>
            <person name="Rigling D."/>
            <person name="Ford K.L."/>
            <person name="Foster G.D."/>
            <person name="Pangilinan J."/>
            <person name="Papanicolaou A."/>
            <person name="Barry K."/>
            <person name="LaButti K."/>
            <person name="Viragh M."/>
            <person name="Koriabine M."/>
            <person name="Yan M."/>
            <person name="Riley R."/>
            <person name="Champramary S."/>
            <person name="Plett K.L."/>
            <person name="Tsai I.J."/>
            <person name="Slot J."/>
            <person name="Sipos G."/>
            <person name="Plett J."/>
            <person name="Nagy L.G."/>
            <person name="Grigoriev I.V."/>
        </authorList>
    </citation>
    <scope>NUCLEOTIDE SEQUENCE</scope>
    <source>
        <strain evidence="9">FPL87.14</strain>
    </source>
</reference>
<dbReference type="Pfam" id="PF00067">
    <property type="entry name" value="p450"/>
    <property type="match status" value="1"/>
</dbReference>
<keyword evidence="7 8" id="KW-0503">Monooxygenase</keyword>
<comment type="caution">
    <text evidence="9">The sequence shown here is derived from an EMBL/GenBank/DDBJ whole genome shotgun (WGS) entry which is preliminary data.</text>
</comment>
<evidence type="ECO:0000256" key="3">
    <source>
        <dbReference type="ARBA" id="ARBA00022617"/>
    </source>
</evidence>
<dbReference type="InterPro" id="IPR001128">
    <property type="entry name" value="Cyt_P450"/>
</dbReference>
<evidence type="ECO:0000313" key="9">
    <source>
        <dbReference type="EMBL" id="KAK0436539.1"/>
    </source>
</evidence>
<evidence type="ECO:0000256" key="4">
    <source>
        <dbReference type="ARBA" id="ARBA00022723"/>
    </source>
</evidence>
<dbReference type="GO" id="GO:0005506">
    <property type="term" value="F:iron ion binding"/>
    <property type="evidence" value="ECO:0007669"/>
    <property type="project" value="InterPro"/>
</dbReference>
<accession>A0AA39J830</accession>
<evidence type="ECO:0000313" key="10">
    <source>
        <dbReference type="Proteomes" id="UP001175226"/>
    </source>
</evidence>